<dbReference type="InterPro" id="IPR000014">
    <property type="entry name" value="PAS"/>
</dbReference>
<dbReference type="RefSeq" id="WP_109962895.1">
    <property type="nucleotide sequence ID" value="NZ_AP017372.2"/>
</dbReference>
<dbReference type="Gene3D" id="1.10.287.130">
    <property type="match status" value="1"/>
</dbReference>
<dbReference type="InterPro" id="IPR004358">
    <property type="entry name" value="Sig_transdc_His_kin-like_C"/>
</dbReference>
<dbReference type="SMART" id="SM00086">
    <property type="entry name" value="PAC"/>
    <property type="match status" value="7"/>
</dbReference>
<evidence type="ECO:0000256" key="1">
    <source>
        <dbReference type="ARBA" id="ARBA00000085"/>
    </source>
</evidence>
<dbReference type="SUPFAM" id="SSF55785">
    <property type="entry name" value="PYP-like sensor domain (PAS domain)"/>
    <property type="match status" value="7"/>
</dbReference>
<dbReference type="PANTHER" id="PTHR43304:SF1">
    <property type="entry name" value="PAC DOMAIN-CONTAINING PROTEIN"/>
    <property type="match status" value="1"/>
</dbReference>
<dbReference type="Pfam" id="PF08448">
    <property type="entry name" value="PAS_4"/>
    <property type="match status" value="1"/>
</dbReference>
<dbReference type="SUPFAM" id="SSF55874">
    <property type="entry name" value="ATPase domain of HSP90 chaperone/DNA topoisomerase II/histidine kinase"/>
    <property type="match status" value="1"/>
</dbReference>
<name>A0A120N045_HALHR</name>
<dbReference type="SUPFAM" id="SSF47384">
    <property type="entry name" value="Homodimeric domain of signal transducing histidine kinase"/>
    <property type="match status" value="1"/>
</dbReference>
<dbReference type="InterPro" id="IPR001789">
    <property type="entry name" value="Sig_transdc_resp-reg_receiver"/>
</dbReference>
<dbReference type="Gene3D" id="2.10.70.100">
    <property type="match status" value="3"/>
</dbReference>
<feature type="domain" description="PAC" evidence="12">
    <location>
        <begin position="598"/>
        <end position="650"/>
    </location>
</feature>
<feature type="domain" description="Histidine kinase" evidence="9">
    <location>
        <begin position="921"/>
        <end position="1137"/>
    </location>
</feature>
<dbReference type="Pfam" id="PF00512">
    <property type="entry name" value="HisKA"/>
    <property type="match status" value="1"/>
</dbReference>
<dbReference type="EMBL" id="AP017372">
    <property type="protein sequence ID" value="BAU58677.2"/>
    <property type="molecule type" value="Genomic_DNA"/>
</dbReference>
<dbReference type="InterPro" id="IPR013656">
    <property type="entry name" value="PAS_4"/>
</dbReference>
<feature type="region of interest" description="Disordered" evidence="8">
    <location>
        <begin position="1135"/>
        <end position="1162"/>
    </location>
</feature>
<dbReference type="SMART" id="SM00448">
    <property type="entry name" value="REC"/>
    <property type="match status" value="1"/>
</dbReference>
<dbReference type="Pfam" id="PF08447">
    <property type="entry name" value="PAS_3"/>
    <property type="match status" value="4"/>
</dbReference>
<accession>A0A120N045</accession>
<feature type="domain" description="PAS" evidence="11">
    <location>
        <begin position="651"/>
        <end position="714"/>
    </location>
</feature>
<dbReference type="Pfam" id="PF02518">
    <property type="entry name" value="HATPase_c"/>
    <property type="match status" value="1"/>
</dbReference>
<keyword evidence="3 7" id="KW-0597">Phosphoprotein</keyword>
<organism evidence="13 14">
    <name type="scientific">Halorhodospira halochloris</name>
    <name type="common">Ectothiorhodospira halochloris</name>
    <dbReference type="NCBI Taxonomy" id="1052"/>
    <lineage>
        <taxon>Bacteria</taxon>
        <taxon>Pseudomonadati</taxon>
        <taxon>Pseudomonadota</taxon>
        <taxon>Gammaproteobacteria</taxon>
        <taxon>Chromatiales</taxon>
        <taxon>Ectothiorhodospiraceae</taxon>
        <taxon>Halorhodospira</taxon>
    </lineage>
</organism>
<feature type="domain" description="PAS" evidence="11">
    <location>
        <begin position="273"/>
        <end position="347"/>
    </location>
</feature>
<evidence type="ECO:0000256" key="3">
    <source>
        <dbReference type="ARBA" id="ARBA00022553"/>
    </source>
</evidence>
<feature type="domain" description="PAS" evidence="11">
    <location>
        <begin position="539"/>
        <end position="595"/>
    </location>
</feature>
<feature type="domain" description="Response regulatory" evidence="10">
    <location>
        <begin position="1168"/>
        <end position="1287"/>
    </location>
</feature>
<keyword evidence="5" id="KW-0418">Kinase</keyword>
<dbReference type="PROSITE" id="PS50113">
    <property type="entry name" value="PAC"/>
    <property type="match status" value="7"/>
</dbReference>
<dbReference type="Proteomes" id="UP000218890">
    <property type="component" value="Chromosome"/>
</dbReference>
<dbReference type="InterPro" id="IPR003594">
    <property type="entry name" value="HATPase_dom"/>
</dbReference>
<dbReference type="Pfam" id="PF00989">
    <property type="entry name" value="PAS"/>
    <property type="match status" value="1"/>
</dbReference>
<evidence type="ECO:0000259" key="10">
    <source>
        <dbReference type="PROSITE" id="PS50110"/>
    </source>
</evidence>
<evidence type="ECO:0000313" key="13">
    <source>
        <dbReference type="EMBL" id="BAU58677.2"/>
    </source>
</evidence>
<evidence type="ECO:0000256" key="4">
    <source>
        <dbReference type="ARBA" id="ARBA00022679"/>
    </source>
</evidence>
<dbReference type="InterPro" id="IPR005467">
    <property type="entry name" value="His_kinase_dom"/>
</dbReference>
<dbReference type="InterPro" id="IPR000700">
    <property type="entry name" value="PAS-assoc_C"/>
</dbReference>
<dbReference type="InterPro" id="IPR036097">
    <property type="entry name" value="HisK_dim/P_sf"/>
</dbReference>
<comment type="catalytic activity">
    <reaction evidence="1">
        <text>ATP + protein L-histidine = ADP + protein N-phospho-L-histidine.</text>
        <dbReference type="EC" id="2.7.13.3"/>
    </reaction>
</comment>
<evidence type="ECO:0000256" key="8">
    <source>
        <dbReference type="SAM" id="MobiDB-lite"/>
    </source>
</evidence>
<dbReference type="NCBIfam" id="TIGR00229">
    <property type="entry name" value="sensory_box"/>
    <property type="match status" value="6"/>
</dbReference>
<dbReference type="PROSITE" id="PS50110">
    <property type="entry name" value="RESPONSE_REGULATORY"/>
    <property type="match status" value="1"/>
</dbReference>
<evidence type="ECO:0000256" key="6">
    <source>
        <dbReference type="ARBA" id="ARBA00023012"/>
    </source>
</evidence>
<dbReference type="InterPro" id="IPR035965">
    <property type="entry name" value="PAS-like_dom_sf"/>
</dbReference>
<dbReference type="InterPro" id="IPR036890">
    <property type="entry name" value="HATPase_C_sf"/>
</dbReference>
<proteinExistence type="predicted"/>
<dbReference type="InterPro" id="IPR003661">
    <property type="entry name" value="HisK_dim/P_dom"/>
</dbReference>
<feature type="domain" description="PAC" evidence="12">
    <location>
        <begin position="221"/>
        <end position="272"/>
    </location>
</feature>
<evidence type="ECO:0000256" key="7">
    <source>
        <dbReference type="PROSITE-ProRule" id="PRU00169"/>
    </source>
</evidence>
<gene>
    <name evidence="13" type="ORF">HH1059_19750</name>
</gene>
<evidence type="ECO:0000259" key="12">
    <source>
        <dbReference type="PROSITE" id="PS50113"/>
    </source>
</evidence>
<feature type="domain" description="PAC" evidence="12">
    <location>
        <begin position="93"/>
        <end position="145"/>
    </location>
</feature>
<dbReference type="Gene3D" id="3.40.50.2300">
    <property type="match status" value="1"/>
</dbReference>
<dbReference type="PANTHER" id="PTHR43304">
    <property type="entry name" value="PHYTOCHROME-LIKE PROTEIN CPH1"/>
    <property type="match status" value="1"/>
</dbReference>
<evidence type="ECO:0000313" key="14">
    <source>
        <dbReference type="Proteomes" id="UP000218890"/>
    </source>
</evidence>
<dbReference type="PROSITE" id="PS50109">
    <property type="entry name" value="HIS_KIN"/>
    <property type="match status" value="1"/>
</dbReference>
<dbReference type="SMART" id="SM00091">
    <property type="entry name" value="PAS"/>
    <property type="match status" value="7"/>
</dbReference>
<feature type="domain" description="PAC" evidence="12">
    <location>
        <begin position="724"/>
        <end position="776"/>
    </location>
</feature>
<keyword evidence="6" id="KW-0902">Two-component regulatory system</keyword>
<feature type="domain" description="PAC" evidence="12">
    <location>
        <begin position="347"/>
        <end position="399"/>
    </location>
</feature>
<dbReference type="GO" id="GO:0000155">
    <property type="term" value="F:phosphorelay sensor kinase activity"/>
    <property type="evidence" value="ECO:0007669"/>
    <property type="project" value="InterPro"/>
</dbReference>
<dbReference type="SMART" id="SM00388">
    <property type="entry name" value="HisKA"/>
    <property type="match status" value="1"/>
</dbReference>
<dbReference type="SMART" id="SM00387">
    <property type="entry name" value="HATPase_c"/>
    <property type="match status" value="1"/>
</dbReference>
<dbReference type="Pfam" id="PF00072">
    <property type="entry name" value="Response_reg"/>
    <property type="match status" value="1"/>
</dbReference>
<dbReference type="SUPFAM" id="SSF52172">
    <property type="entry name" value="CheY-like"/>
    <property type="match status" value="1"/>
</dbReference>
<dbReference type="InterPro" id="IPR013655">
    <property type="entry name" value="PAS_fold_3"/>
</dbReference>
<feature type="domain" description="PAS" evidence="11">
    <location>
        <begin position="784"/>
        <end position="855"/>
    </location>
</feature>
<dbReference type="InterPro" id="IPR011006">
    <property type="entry name" value="CheY-like_superfamily"/>
</dbReference>
<evidence type="ECO:0000259" key="9">
    <source>
        <dbReference type="PROSITE" id="PS50109"/>
    </source>
</evidence>
<dbReference type="InterPro" id="IPR013767">
    <property type="entry name" value="PAS_fold"/>
</dbReference>
<feature type="domain" description="PAS" evidence="11">
    <location>
        <begin position="393"/>
        <end position="466"/>
    </location>
</feature>
<feature type="domain" description="PAC" evidence="12">
    <location>
        <begin position="858"/>
        <end position="910"/>
    </location>
</feature>
<dbReference type="PROSITE" id="PS50112">
    <property type="entry name" value="PAS"/>
    <property type="match status" value="5"/>
</dbReference>
<dbReference type="PRINTS" id="PR00344">
    <property type="entry name" value="BCTRLSENSOR"/>
</dbReference>
<dbReference type="OrthoDB" id="5792376at2"/>
<dbReference type="InterPro" id="IPR052162">
    <property type="entry name" value="Sensor_kinase/Photoreceptor"/>
</dbReference>
<dbReference type="CDD" id="cd00130">
    <property type="entry name" value="PAS"/>
    <property type="match status" value="7"/>
</dbReference>
<evidence type="ECO:0000256" key="2">
    <source>
        <dbReference type="ARBA" id="ARBA00012438"/>
    </source>
</evidence>
<dbReference type="Gene3D" id="3.30.565.10">
    <property type="entry name" value="Histidine kinase-like ATPase, C-terminal domain"/>
    <property type="match status" value="1"/>
</dbReference>
<dbReference type="KEGG" id="hhk:HH1059_19750"/>
<protein>
    <recommendedName>
        <fullName evidence="2">histidine kinase</fullName>
        <ecNumber evidence="2">2.7.13.3</ecNumber>
    </recommendedName>
</protein>
<keyword evidence="14" id="KW-1185">Reference proteome</keyword>
<dbReference type="Gene3D" id="3.30.450.20">
    <property type="entry name" value="PAS domain"/>
    <property type="match status" value="7"/>
</dbReference>
<dbReference type="CDD" id="cd00082">
    <property type="entry name" value="HisKA"/>
    <property type="match status" value="1"/>
</dbReference>
<dbReference type="FunFam" id="1.10.287.130:FF:000001">
    <property type="entry name" value="Two-component sensor histidine kinase"/>
    <property type="match status" value="1"/>
</dbReference>
<dbReference type="EC" id="2.7.13.3" evidence="2"/>
<feature type="modified residue" description="4-aspartylphosphate" evidence="7">
    <location>
        <position position="1217"/>
    </location>
</feature>
<sequence length="1292" mass="145429">MENKKGSKCGCLSAKCKLDLLQQVSGIGFWEYDLCTGQVNADAQCQSLYGYDNSESERSLATDYALWREHVHPEDLSWVEEEVQAAIANGQPWRFTYRIYRSDGQLCWLHSSGHVERDDQGEPCLLIGFEQDVTAQKLQEQALEQAHERLQRAEEIVSLGHWISYPATGELIWSPMTYQLCGFPAEAEPPGWEEFIARIPEQDRHQVAEYQLQSKADTDQSQGEYRIVHPNGRVVWVREIANRWQDENGRWIIQGTIQDITEQREALERSEARRQRLEAILETIPDVALTETDLEGTIREASRSAERIFGYSREELLGSDICMLHDPAEHARVREGIARLQRTAQGYSVECELIRGTGERFQAQLSVAPLLNERGEVVGKIGACIDLSAQFADEQRLRMAQEAAGFGVWDWDLAADQVYWDEACWRMLGYDPEQQSILTFADWQKFVHPEDLERVQPIVESHLAAGSPFTIELRYRCADGSWLWVQGRGQTLRRGADGSPTYMVGTHVDVQTLKETEFALRRSELELTEAKRIARLGHWLYDIKSGDVHWSSEIYEIIGLEPAETAMDWDTFLSRVPPEDHPELYEAIERTLNRGDPYELEHHLMSVDGGRRIVQARGYAEFDAAGNPQLLRGTAQDVTEQRVLQRELAEREAHYRDLVENQPLMIERFLPDTTVTYANPALGDCLGVEPEALIGQRWLDYLPAEERENIEAHLAGFTPSHPVSQFENSMPGKNGMQLWTMWTNRAFFDEKGELSHFQSVGVDITERRRAEQAEQQLREQLETRQKELEAIFAAARSVSLIKTDLNSVIEEASTGAEVLFGYSREELIGRHVSLLHTAEDIERLADYVERLFKDHEPIRMETDLVHRDGSRFPALFTVHPITDKHGELVATLGVSLDMSAQKRVEQELADTIRAKDTFLSAVSHDLRTPLNALMGFLELLDDPQLSAEQRSEYMEQCRQGAQRLLGLIETLLDLARLEAGRLELRPRATELPALIDNQVAMLRSRACEKGLSLDYSIAEAVPRWVEVDDTRLGQLLSNLLSNAVKYTQQGGVELEVRTVDNTRVSFAVHDTGPGLTEQQQKEIFTAFDRGGYRGTSQGYGLGLAIVSELINLLDGELSLSSTPGQGSTFAFTIPLPRASEPSPEGESSIAAGESDAEPTASSARRPLNILVADDEPANVMLAQALLLKLGCEVVCAQSGTEALAAWQAEDFDMLLLDLKMPDLDGDQVARNVRAEEHEQGRQPTRIVLCTAYAYSEVESLINESGCDAYLGKPLDRSALSSLLDWVASSYAK</sequence>
<keyword evidence="4" id="KW-0808">Transferase</keyword>
<reference evidence="13" key="1">
    <citation type="submission" date="2016-02" db="EMBL/GenBank/DDBJ databases">
        <title>Halorhodospira halochloris DSM-1059 complete genome, version 2.</title>
        <authorList>
            <person name="Tsukatani Y."/>
        </authorList>
    </citation>
    <scope>NUCLEOTIDE SEQUENCE</scope>
    <source>
        <strain evidence="13">DSM 1059</strain>
    </source>
</reference>
<dbReference type="Pfam" id="PF13426">
    <property type="entry name" value="PAS_9"/>
    <property type="match status" value="1"/>
</dbReference>
<dbReference type="CDD" id="cd17546">
    <property type="entry name" value="REC_hyHK_CKI1_RcsC-like"/>
    <property type="match status" value="1"/>
</dbReference>
<dbReference type="InterPro" id="IPR001610">
    <property type="entry name" value="PAC"/>
</dbReference>
<evidence type="ECO:0000259" key="11">
    <source>
        <dbReference type="PROSITE" id="PS50112"/>
    </source>
</evidence>
<evidence type="ECO:0000256" key="5">
    <source>
        <dbReference type="ARBA" id="ARBA00022777"/>
    </source>
</evidence>
<feature type="domain" description="PAC" evidence="12">
    <location>
        <begin position="469"/>
        <end position="522"/>
    </location>
</feature>